<gene>
    <name evidence="1" type="ORF">M8C21_022962</name>
</gene>
<name>A0AAD5G4C4_AMBAR</name>
<dbReference type="AlphaFoldDB" id="A0AAD5G4C4"/>
<reference evidence="1" key="1">
    <citation type="submission" date="2022-06" db="EMBL/GenBank/DDBJ databases">
        <title>Uncovering the hologenomic basis of an extraordinary plant invasion.</title>
        <authorList>
            <person name="Bieker V.C."/>
            <person name="Martin M.D."/>
            <person name="Gilbert T."/>
            <person name="Hodgins K."/>
            <person name="Battlay P."/>
            <person name="Petersen B."/>
            <person name="Wilson J."/>
        </authorList>
    </citation>
    <scope>NUCLEOTIDE SEQUENCE</scope>
    <source>
        <strain evidence="1">AA19_3_7</strain>
        <tissue evidence="1">Leaf</tissue>
    </source>
</reference>
<keyword evidence="2" id="KW-1185">Reference proteome</keyword>
<evidence type="ECO:0000313" key="2">
    <source>
        <dbReference type="Proteomes" id="UP001206925"/>
    </source>
</evidence>
<sequence>MEGVPHFPQSIILEGGSIHVDGEVSLFSGSNAQALGGPLDKVLDGQFGNSISRLKLLTVMSQPFCAGGVSFNDSLMWVNPIRDTLAALDLAVGRPLITSWAEFWLGEGLSL</sequence>
<organism evidence="1 2">
    <name type="scientific">Ambrosia artemisiifolia</name>
    <name type="common">Common ragweed</name>
    <dbReference type="NCBI Taxonomy" id="4212"/>
    <lineage>
        <taxon>Eukaryota</taxon>
        <taxon>Viridiplantae</taxon>
        <taxon>Streptophyta</taxon>
        <taxon>Embryophyta</taxon>
        <taxon>Tracheophyta</taxon>
        <taxon>Spermatophyta</taxon>
        <taxon>Magnoliopsida</taxon>
        <taxon>eudicotyledons</taxon>
        <taxon>Gunneridae</taxon>
        <taxon>Pentapetalae</taxon>
        <taxon>asterids</taxon>
        <taxon>campanulids</taxon>
        <taxon>Asterales</taxon>
        <taxon>Asteraceae</taxon>
        <taxon>Asteroideae</taxon>
        <taxon>Heliantheae alliance</taxon>
        <taxon>Heliantheae</taxon>
        <taxon>Ambrosia</taxon>
    </lineage>
</organism>
<comment type="caution">
    <text evidence="1">The sequence shown here is derived from an EMBL/GenBank/DDBJ whole genome shotgun (WGS) entry which is preliminary data.</text>
</comment>
<evidence type="ECO:0000313" key="1">
    <source>
        <dbReference type="EMBL" id="KAI7728260.1"/>
    </source>
</evidence>
<dbReference type="Proteomes" id="UP001206925">
    <property type="component" value="Unassembled WGS sequence"/>
</dbReference>
<protein>
    <submittedName>
        <fullName evidence="1">Uncharacterized protein</fullName>
    </submittedName>
</protein>
<proteinExistence type="predicted"/>
<accession>A0AAD5G4C4</accession>
<dbReference type="EMBL" id="JAMZMK010011245">
    <property type="protein sequence ID" value="KAI7728260.1"/>
    <property type="molecule type" value="Genomic_DNA"/>
</dbReference>